<feature type="domain" description="CBS" evidence="3">
    <location>
        <begin position="82"/>
        <end position="138"/>
    </location>
</feature>
<organism evidence="4 5">
    <name type="scientific">Rheinheimera maricola</name>
    <dbReference type="NCBI Taxonomy" id="2793282"/>
    <lineage>
        <taxon>Bacteria</taxon>
        <taxon>Pseudomonadati</taxon>
        <taxon>Pseudomonadota</taxon>
        <taxon>Gammaproteobacteria</taxon>
        <taxon>Chromatiales</taxon>
        <taxon>Chromatiaceae</taxon>
        <taxon>Rheinheimera</taxon>
    </lineage>
</organism>
<proteinExistence type="predicted"/>
<reference evidence="4 5" key="1">
    <citation type="submission" date="2021-08" db="EMBL/GenBank/DDBJ databases">
        <title>Rheinheimera aquimaris sp. nov., isolated from seawater of the East Sea in Korea.</title>
        <authorList>
            <person name="Kim K.H."/>
            <person name="Wenting R."/>
            <person name="Kim K.R."/>
            <person name="Jeon C.O."/>
        </authorList>
    </citation>
    <scope>NUCLEOTIDE SEQUENCE [LARGE SCALE GENOMIC DNA]</scope>
    <source>
        <strain evidence="4 5">MA-13</strain>
    </source>
</reference>
<dbReference type="EMBL" id="JAERPS020000001">
    <property type="protein sequence ID" value="MBZ9610453.1"/>
    <property type="molecule type" value="Genomic_DNA"/>
</dbReference>
<evidence type="ECO:0000256" key="1">
    <source>
        <dbReference type="ARBA" id="ARBA00023122"/>
    </source>
</evidence>
<dbReference type="Gene3D" id="3.10.580.10">
    <property type="entry name" value="CBS-domain"/>
    <property type="match status" value="1"/>
</dbReference>
<name>A0ABS7X6X0_9GAMM</name>
<dbReference type="RefSeq" id="WP_205310014.1">
    <property type="nucleotide sequence ID" value="NZ_JAERPS020000001.1"/>
</dbReference>
<dbReference type="CDD" id="cd04584">
    <property type="entry name" value="CBS_pair_AcuB_like"/>
    <property type="match status" value="1"/>
</dbReference>
<gene>
    <name evidence="4" type="ORF">I4W93_002470</name>
</gene>
<dbReference type="PANTHER" id="PTHR43080">
    <property type="entry name" value="CBS DOMAIN-CONTAINING PROTEIN CBSX3, MITOCHONDRIAL"/>
    <property type="match status" value="1"/>
</dbReference>
<keyword evidence="5" id="KW-1185">Reference proteome</keyword>
<dbReference type="PROSITE" id="PS51371">
    <property type="entry name" value="CBS"/>
    <property type="match status" value="2"/>
</dbReference>
<dbReference type="SMART" id="SM00116">
    <property type="entry name" value="CBS"/>
    <property type="match status" value="2"/>
</dbReference>
<evidence type="ECO:0000256" key="2">
    <source>
        <dbReference type="PROSITE-ProRule" id="PRU00703"/>
    </source>
</evidence>
<dbReference type="InterPro" id="IPR046342">
    <property type="entry name" value="CBS_dom_sf"/>
</dbReference>
<dbReference type="SUPFAM" id="SSF54631">
    <property type="entry name" value="CBS-domain pair"/>
    <property type="match status" value="1"/>
</dbReference>
<dbReference type="Pfam" id="PF00571">
    <property type="entry name" value="CBS"/>
    <property type="match status" value="2"/>
</dbReference>
<dbReference type="Proteomes" id="UP000663814">
    <property type="component" value="Unassembled WGS sequence"/>
</dbReference>
<dbReference type="InterPro" id="IPR000644">
    <property type="entry name" value="CBS_dom"/>
</dbReference>
<comment type="caution">
    <text evidence="4">The sequence shown here is derived from an EMBL/GenBank/DDBJ whole genome shotgun (WGS) entry which is preliminary data.</text>
</comment>
<feature type="domain" description="CBS" evidence="3">
    <location>
        <begin position="8"/>
        <end position="66"/>
    </location>
</feature>
<accession>A0ABS7X6X0</accession>
<sequence>MLNVAQLMTLKPVSVSPDDSLAVVKQIFDHVKFHHVLVVEHGMLLGVLSDRDLFKALSPHIGTAAETARDLATLNKKVHQVMRRKPLTLQPQAKVMDAIHLFNSEGVSCIPVVDSNNRPQGIISWRDIIRALDRTDKRAAPDKT</sequence>
<dbReference type="InterPro" id="IPR051257">
    <property type="entry name" value="Diverse_CBS-Domain"/>
</dbReference>
<evidence type="ECO:0000313" key="5">
    <source>
        <dbReference type="Proteomes" id="UP000663814"/>
    </source>
</evidence>
<evidence type="ECO:0000313" key="4">
    <source>
        <dbReference type="EMBL" id="MBZ9610453.1"/>
    </source>
</evidence>
<protein>
    <submittedName>
        <fullName evidence="4">CBS domain-containing protein</fullName>
    </submittedName>
</protein>
<evidence type="ECO:0000259" key="3">
    <source>
        <dbReference type="PROSITE" id="PS51371"/>
    </source>
</evidence>
<dbReference type="PANTHER" id="PTHR43080:SF2">
    <property type="entry name" value="CBS DOMAIN-CONTAINING PROTEIN"/>
    <property type="match status" value="1"/>
</dbReference>
<keyword evidence="1 2" id="KW-0129">CBS domain</keyword>